<keyword evidence="1" id="KW-1133">Transmembrane helix</keyword>
<protein>
    <submittedName>
        <fullName evidence="2">Uncharacterized protein</fullName>
    </submittedName>
</protein>
<keyword evidence="1" id="KW-0812">Transmembrane</keyword>
<comment type="caution">
    <text evidence="2">The sequence shown here is derived from an EMBL/GenBank/DDBJ whole genome shotgun (WGS) entry which is preliminary data.</text>
</comment>
<accession>A0A7X0NWF0</accession>
<sequence>MTEISRAERASSVIRAARFIMILQAALLIVNLAYVVAYTRSFANPVAWLFLAYSVVLPALVAWSLWRWSTRGKRVRWATVALQGVMLAFSSSYSWVWLWLPLVVIVALLLPAASRWFDR</sequence>
<reference evidence="2 3" key="1">
    <citation type="submission" date="2020-08" db="EMBL/GenBank/DDBJ databases">
        <title>Sequencing the genomes of 1000 actinobacteria strains.</title>
        <authorList>
            <person name="Klenk H.-P."/>
        </authorList>
    </citation>
    <scope>NUCLEOTIDE SEQUENCE [LARGE SCALE GENOMIC DNA]</scope>
    <source>
        <strain evidence="2 3">DSM 43768</strain>
    </source>
</reference>
<gene>
    <name evidence="2" type="ORF">HD593_005694</name>
</gene>
<dbReference type="Proteomes" id="UP000565579">
    <property type="component" value="Unassembled WGS sequence"/>
</dbReference>
<proteinExistence type="predicted"/>
<evidence type="ECO:0000256" key="1">
    <source>
        <dbReference type="SAM" id="Phobius"/>
    </source>
</evidence>
<dbReference type="RefSeq" id="WP_185105083.1">
    <property type="nucleotide sequence ID" value="NZ_BAAAXY010000145.1"/>
</dbReference>
<dbReference type="AlphaFoldDB" id="A0A7X0NWF0"/>
<keyword evidence="3" id="KW-1185">Reference proteome</keyword>
<keyword evidence="1" id="KW-0472">Membrane</keyword>
<dbReference type="EMBL" id="JACHMI010000001">
    <property type="protein sequence ID" value="MBB6550899.1"/>
    <property type="molecule type" value="Genomic_DNA"/>
</dbReference>
<feature type="transmembrane region" description="Helical" evidence="1">
    <location>
        <begin position="99"/>
        <end position="117"/>
    </location>
</feature>
<feature type="transmembrane region" description="Helical" evidence="1">
    <location>
        <begin position="45"/>
        <end position="63"/>
    </location>
</feature>
<evidence type="ECO:0000313" key="2">
    <source>
        <dbReference type="EMBL" id="MBB6550899.1"/>
    </source>
</evidence>
<organism evidence="2 3">
    <name type="scientific">Nonomuraea rubra</name>
    <dbReference type="NCBI Taxonomy" id="46180"/>
    <lineage>
        <taxon>Bacteria</taxon>
        <taxon>Bacillati</taxon>
        <taxon>Actinomycetota</taxon>
        <taxon>Actinomycetes</taxon>
        <taxon>Streptosporangiales</taxon>
        <taxon>Streptosporangiaceae</taxon>
        <taxon>Nonomuraea</taxon>
    </lineage>
</organism>
<name>A0A7X0NWF0_9ACTN</name>
<evidence type="ECO:0000313" key="3">
    <source>
        <dbReference type="Proteomes" id="UP000565579"/>
    </source>
</evidence>
<feature type="transmembrane region" description="Helical" evidence="1">
    <location>
        <begin position="20"/>
        <end position="39"/>
    </location>
</feature>